<dbReference type="SUPFAM" id="SSF55729">
    <property type="entry name" value="Acyl-CoA N-acyltransferases (Nat)"/>
    <property type="match status" value="1"/>
</dbReference>
<evidence type="ECO:0000256" key="1">
    <source>
        <dbReference type="ARBA" id="ARBA00022679"/>
    </source>
</evidence>
<dbReference type="Proteomes" id="UP000182235">
    <property type="component" value="Unassembled WGS sequence"/>
</dbReference>
<dbReference type="AlphaFoldDB" id="A0A1J9PZZ2"/>
<accession>A0A1J9PZZ2</accession>
<keyword evidence="1" id="KW-0808">Transferase</keyword>
<reference evidence="4 5" key="1">
    <citation type="submission" date="2015-07" db="EMBL/GenBank/DDBJ databases">
        <title>Emmonsia species relationships and genome sequence.</title>
        <authorList>
            <consortium name="The Broad Institute Genomics Platform"/>
            <person name="Cuomo C.A."/>
            <person name="Munoz J.F."/>
            <person name="Imamovic A."/>
            <person name="Priest M.E."/>
            <person name="Young S."/>
            <person name="Clay O.K."/>
            <person name="McEwen J.G."/>
        </authorList>
    </citation>
    <scope>NUCLEOTIDE SEQUENCE [LARGE SCALE GENOMIC DNA]</scope>
    <source>
        <strain evidence="4 5">UAMH 9510</strain>
    </source>
</reference>
<comment type="caution">
    <text evidence="4">The sequence shown here is derived from an EMBL/GenBank/DDBJ whole genome shotgun (WGS) entry which is preliminary data.</text>
</comment>
<evidence type="ECO:0000313" key="4">
    <source>
        <dbReference type="EMBL" id="OJD09575.1"/>
    </source>
</evidence>
<keyword evidence="2" id="KW-0012">Acyltransferase</keyword>
<organism evidence="4 5">
    <name type="scientific">Emergomyces pasteurianus Ep9510</name>
    <dbReference type="NCBI Taxonomy" id="1447872"/>
    <lineage>
        <taxon>Eukaryota</taxon>
        <taxon>Fungi</taxon>
        <taxon>Dikarya</taxon>
        <taxon>Ascomycota</taxon>
        <taxon>Pezizomycotina</taxon>
        <taxon>Eurotiomycetes</taxon>
        <taxon>Eurotiomycetidae</taxon>
        <taxon>Onygenales</taxon>
        <taxon>Ajellomycetaceae</taxon>
        <taxon>Emergomyces</taxon>
    </lineage>
</organism>
<dbReference type="InterPro" id="IPR016181">
    <property type="entry name" value="Acyl_CoA_acyltransferase"/>
</dbReference>
<proteinExistence type="predicted"/>
<evidence type="ECO:0000256" key="2">
    <source>
        <dbReference type="ARBA" id="ARBA00023315"/>
    </source>
</evidence>
<dbReference type="GO" id="GO:0016747">
    <property type="term" value="F:acyltransferase activity, transferring groups other than amino-acyl groups"/>
    <property type="evidence" value="ECO:0007669"/>
    <property type="project" value="InterPro"/>
</dbReference>
<dbReference type="VEuPathDB" id="FungiDB:AJ78_09026"/>
<dbReference type="PANTHER" id="PTHR43800:SF1">
    <property type="entry name" value="PEPTIDYL-LYSINE N-ACETYLTRANSFERASE YJAB"/>
    <property type="match status" value="1"/>
</dbReference>
<protein>
    <recommendedName>
        <fullName evidence="3">N-acetyltransferase domain-containing protein</fullName>
    </recommendedName>
</protein>
<dbReference type="OrthoDB" id="2744543at2759"/>
<evidence type="ECO:0000259" key="3">
    <source>
        <dbReference type="PROSITE" id="PS51186"/>
    </source>
</evidence>
<dbReference type="CDD" id="cd04301">
    <property type="entry name" value="NAT_SF"/>
    <property type="match status" value="1"/>
</dbReference>
<sequence length="191" mass="21323">MTIRSARPADLPFLQAIERAAGELFRELGMPEIAEDEPPSLSLLQEYAEDGRCWVVTTPETTRHEYNNNNNGDGDGDGDGDYPVAYLLANCVDGTAHIEQVSVTPSAARRGLGAALIDHLAVWAMAQGLGSLTLTTFAEVPWNAPYYERIGFRVLKAAEVGKELHDIRVKEREKGLDRWPRVCMRRDLHYR</sequence>
<dbReference type="Pfam" id="PF00583">
    <property type="entry name" value="Acetyltransf_1"/>
    <property type="match status" value="1"/>
</dbReference>
<dbReference type="InterPro" id="IPR000182">
    <property type="entry name" value="GNAT_dom"/>
</dbReference>
<dbReference type="STRING" id="1447872.A0A1J9PZZ2"/>
<feature type="domain" description="N-acetyltransferase" evidence="3">
    <location>
        <begin position="1"/>
        <end position="173"/>
    </location>
</feature>
<dbReference type="PROSITE" id="PS51186">
    <property type="entry name" value="GNAT"/>
    <property type="match status" value="1"/>
</dbReference>
<dbReference type="PANTHER" id="PTHR43800">
    <property type="entry name" value="PEPTIDYL-LYSINE N-ACETYLTRANSFERASE YJAB"/>
    <property type="match status" value="1"/>
</dbReference>
<evidence type="ECO:0000313" key="5">
    <source>
        <dbReference type="Proteomes" id="UP000182235"/>
    </source>
</evidence>
<gene>
    <name evidence="4" type="ORF">AJ78_09026</name>
</gene>
<dbReference type="Gene3D" id="3.40.630.30">
    <property type="match status" value="1"/>
</dbReference>
<name>A0A1J9PZZ2_9EURO</name>
<dbReference type="EMBL" id="LGRN01001320">
    <property type="protein sequence ID" value="OJD09575.1"/>
    <property type="molecule type" value="Genomic_DNA"/>
</dbReference>
<keyword evidence="5" id="KW-1185">Reference proteome</keyword>